<accession>A0A125QRJ5</accession>
<evidence type="ECO:0000313" key="1">
    <source>
        <dbReference type="EMBL" id="KWW16543.1"/>
    </source>
</evidence>
<dbReference type="InterPro" id="IPR025394">
    <property type="entry name" value="DUF4127"/>
</dbReference>
<sequence length="511" mass="58854">MKIVYVPIDERPCNVDYIKNIARSSSNMEVILPSEELLGAKKVAANTSQLWNWLTKAASNADAMILSIDMLVYGGLLPSRLHDLSIDTVTMWMERMRTLHKAYPHVPIYASNLIMRTPKYSSSDEEPDYYEKWGREIFMRAYLSDKKIREKLSEEEQRQLQEIVSLLPKSYIQDYESRRAFNSMINTSMLELVKEGVITFLSIPQDDSAEYGYTAMDQQKVAEKIEQLRLYKQVHMYPGADEVGATLLARVYNEWMGKRPKIYPIWSSSLGPQLIPMYEDRPYAESLKSHVLAAGCQLVTSAEDADLILAYNTPGRIMQEAWDQHKKDITYTSFRNMLTFVDSIRTFIESGKKVVVADAAYANGGDRELITLLDEERILDKLLSYKGWNTNCNTLGSTICQGVVALNGKADIIEENIMYHLLDDYFYQTEVRMDMVADFLPNYNLTYFNLNNEAGVVSRERDNRLIRRYHEMILHSFKGIKLEKITTFAPWNRMFECGMVLQIDRRGGGTC</sequence>
<dbReference type="Proteomes" id="UP000064189">
    <property type="component" value="Unassembled WGS sequence"/>
</dbReference>
<comment type="caution">
    <text evidence="1">The sequence shown here is derived from an EMBL/GenBank/DDBJ whole genome shotgun (WGS) entry which is preliminary data.</text>
</comment>
<organism evidence="1 2">
    <name type="scientific">Peribacillus simplex</name>
    <dbReference type="NCBI Taxonomy" id="1478"/>
    <lineage>
        <taxon>Bacteria</taxon>
        <taxon>Bacillati</taxon>
        <taxon>Bacillota</taxon>
        <taxon>Bacilli</taxon>
        <taxon>Bacillales</taxon>
        <taxon>Bacillaceae</taxon>
        <taxon>Peribacillus</taxon>
    </lineage>
</organism>
<evidence type="ECO:0008006" key="3">
    <source>
        <dbReference type="Google" id="ProtNLM"/>
    </source>
</evidence>
<dbReference type="Pfam" id="PF13552">
    <property type="entry name" value="DUF4127"/>
    <property type="match status" value="1"/>
</dbReference>
<evidence type="ECO:0000313" key="2">
    <source>
        <dbReference type="Proteomes" id="UP000064189"/>
    </source>
</evidence>
<protein>
    <recommendedName>
        <fullName evidence="3">DUF4127 family protein</fullName>
    </recommendedName>
</protein>
<gene>
    <name evidence="1" type="ORF">AS888_24250</name>
</gene>
<name>A0A125QRJ5_9BACI</name>
<dbReference type="AlphaFoldDB" id="A0A125QRJ5"/>
<reference evidence="1 2" key="1">
    <citation type="submission" date="2015-11" db="EMBL/GenBank/DDBJ databases">
        <title>Genome Sequence of Bacillus simplex strain VanAntwerpen2.</title>
        <authorList>
            <person name="Couger M.B."/>
        </authorList>
    </citation>
    <scope>NUCLEOTIDE SEQUENCE [LARGE SCALE GENOMIC DNA]</scope>
    <source>
        <strain evidence="1 2">VanAntwerpen02</strain>
    </source>
</reference>
<proteinExistence type="predicted"/>
<dbReference type="EMBL" id="LNNH01000032">
    <property type="protein sequence ID" value="KWW16543.1"/>
    <property type="molecule type" value="Genomic_DNA"/>
</dbReference>
<keyword evidence="2" id="KW-1185">Reference proteome</keyword>
<dbReference type="RefSeq" id="WP_061143277.1">
    <property type="nucleotide sequence ID" value="NZ_LNNH01000032.1"/>
</dbReference>